<reference evidence="9 10" key="1">
    <citation type="journal article" date="2018" name="Cell">
        <title>The Chara Genome: Secondary Complexity and Implications for Plant Terrestrialization.</title>
        <authorList>
            <person name="Nishiyama T."/>
            <person name="Sakayama H."/>
            <person name="Vries J.D."/>
            <person name="Buschmann H."/>
            <person name="Saint-Marcoux D."/>
            <person name="Ullrich K.K."/>
            <person name="Haas F.B."/>
            <person name="Vanderstraeten L."/>
            <person name="Becker D."/>
            <person name="Lang D."/>
            <person name="Vosolsobe S."/>
            <person name="Rombauts S."/>
            <person name="Wilhelmsson P.K.I."/>
            <person name="Janitza P."/>
            <person name="Kern R."/>
            <person name="Heyl A."/>
            <person name="Rumpler F."/>
            <person name="Villalobos L.I.A.C."/>
            <person name="Clay J.M."/>
            <person name="Skokan R."/>
            <person name="Toyoda A."/>
            <person name="Suzuki Y."/>
            <person name="Kagoshima H."/>
            <person name="Schijlen E."/>
            <person name="Tajeshwar N."/>
            <person name="Catarino B."/>
            <person name="Hetherington A.J."/>
            <person name="Saltykova A."/>
            <person name="Bonnot C."/>
            <person name="Breuninger H."/>
            <person name="Symeonidi A."/>
            <person name="Radhakrishnan G.V."/>
            <person name="Van Nieuwerburgh F."/>
            <person name="Deforce D."/>
            <person name="Chang C."/>
            <person name="Karol K.G."/>
            <person name="Hedrich R."/>
            <person name="Ulvskov P."/>
            <person name="Glockner G."/>
            <person name="Delwiche C.F."/>
            <person name="Petrasek J."/>
            <person name="Van de Peer Y."/>
            <person name="Friml J."/>
            <person name="Beilby M."/>
            <person name="Dolan L."/>
            <person name="Kohara Y."/>
            <person name="Sugano S."/>
            <person name="Fujiyama A."/>
            <person name="Delaux P.-M."/>
            <person name="Quint M."/>
            <person name="TheiBen G."/>
            <person name="Hagemann M."/>
            <person name="Harholt J."/>
            <person name="Dunand C."/>
            <person name="Zachgo S."/>
            <person name="Langdale J."/>
            <person name="Maumus F."/>
            <person name="Straeten D.V.D."/>
            <person name="Gould S.B."/>
            <person name="Rensing S.A."/>
        </authorList>
    </citation>
    <scope>NUCLEOTIDE SEQUENCE [LARGE SCALE GENOMIC DNA]</scope>
    <source>
        <strain evidence="9 10">S276</strain>
    </source>
</reference>
<keyword evidence="6" id="KW-0695">RNA-directed DNA polymerase</keyword>
<evidence type="ECO:0000259" key="8">
    <source>
        <dbReference type="PROSITE" id="PS50878"/>
    </source>
</evidence>
<dbReference type="PANTHER" id="PTHR37984">
    <property type="entry name" value="PROTEIN CBG26694"/>
    <property type="match status" value="1"/>
</dbReference>
<organism evidence="9 10">
    <name type="scientific">Chara braunii</name>
    <name type="common">Braun's stonewort</name>
    <dbReference type="NCBI Taxonomy" id="69332"/>
    <lineage>
        <taxon>Eukaryota</taxon>
        <taxon>Viridiplantae</taxon>
        <taxon>Streptophyta</taxon>
        <taxon>Charophyceae</taxon>
        <taxon>Charales</taxon>
        <taxon>Characeae</taxon>
        <taxon>Chara</taxon>
    </lineage>
</organism>
<dbReference type="GO" id="GO:0016787">
    <property type="term" value="F:hydrolase activity"/>
    <property type="evidence" value="ECO:0007669"/>
    <property type="project" value="UniProtKB-KW"/>
</dbReference>
<feature type="compositionally biased region" description="Basic and acidic residues" evidence="7">
    <location>
        <begin position="657"/>
        <end position="678"/>
    </location>
</feature>
<dbReference type="Pfam" id="PF00078">
    <property type="entry name" value="RVT_1"/>
    <property type="match status" value="1"/>
</dbReference>
<dbReference type="PROSITE" id="PS50878">
    <property type="entry name" value="RT_POL"/>
    <property type="match status" value="1"/>
</dbReference>
<feature type="compositionally biased region" description="Acidic residues" evidence="7">
    <location>
        <begin position="551"/>
        <end position="612"/>
    </location>
</feature>
<feature type="domain" description="Reverse transcriptase" evidence="8">
    <location>
        <begin position="1"/>
        <end position="77"/>
    </location>
</feature>
<accession>A0A388M1G8</accession>
<keyword evidence="4" id="KW-0255">Endonuclease</keyword>
<dbReference type="InterPro" id="IPR041373">
    <property type="entry name" value="RT_RNaseH"/>
</dbReference>
<dbReference type="InterPro" id="IPR000477">
    <property type="entry name" value="RT_dom"/>
</dbReference>
<dbReference type="Gramene" id="GBG88386">
    <property type="protein sequence ID" value="GBG88386"/>
    <property type="gene ID" value="CBR_g47085"/>
</dbReference>
<evidence type="ECO:0000256" key="6">
    <source>
        <dbReference type="ARBA" id="ARBA00022918"/>
    </source>
</evidence>
<sequence>MNMMLKNFVSKTRLTQGMINFCVIVYMDDILVYSETYHGHAQHIEWTLGALRDAGFKIALEKSEFFLSEILFLGYVVTRGGLRPDSRKVAAVKEALVPTSLTQVRAFLGLASYYRRFIKGFASIARPLTNLLRKDQPLSWDAECQQAFATLKDTLGTASILIRPDPSKQFILLKDWQPEAISAILAQKGNDGREHVIEYSSRTVLDERRNDSTPQGECYVVVWGIQHFHPYLYGHKFCLVTDHEPLLALKKLTNCMGMIGRWAVQLQEYDFDIVHRKTERHRNADGLTRLHRPAKFFCTAGVYGATEFRFTSNPQVVVLAEATAFQRRVAPGISHVSTVVVFSGDITAFDPARQAAIKSTLYRWGRDLATDWDRRLTRHEFVELSFCLLRVDLNWTWEGDQRPASEIVELLIIQVWRTNVAGDLLGFVFGTVDRGNGSQIVRELTILIARLADELPLDIVSQSDEEPVPHTLSRTLAPSLQWSASIEERWADRRFPSRSEYLDVHSLTNPRFFRQPTAFEWAALRAEEEAEEESEGELRREGGEAAARLAEDEEEEHEEEYESAEAEEEEQEQEAEEETLEEEEEAYSEYSEGEQSEEEDEDDEEVESGDDQEPTHDELEWVPGPDRREENPEAAAQRKKEIAEGKWLAIDPAPNDPFKDPKPPKPEHGDLAATRARD</sequence>
<dbReference type="GO" id="GO:0003964">
    <property type="term" value="F:RNA-directed DNA polymerase activity"/>
    <property type="evidence" value="ECO:0007669"/>
    <property type="project" value="UniProtKB-KW"/>
</dbReference>
<dbReference type="Proteomes" id="UP000265515">
    <property type="component" value="Unassembled WGS sequence"/>
</dbReference>
<dbReference type="Pfam" id="PF17917">
    <property type="entry name" value="RT_RNaseH"/>
    <property type="match status" value="1"/>
</dbReference>
<evidence type="ECO:0000256" key="5">
    <source>
        <dbReference type="ARBA" id="ARBA00022801"/>
    </source>
</evidence>
<evidence type="ECO:0000313" key="9">
    <source>
        <dbReference type="EMBL" id="GBG88386.1"/>
    </source>
</evidence>
<evidence type="ECO:0000256" key="1">
    <source>
        <dbReference type="ARBA" id="ARBA00022679"/>
    </source>
</evidence>
<dbReference type="CDD" id="cd09274">
    <property type="entry name" value="RNase_HI_RT_Ty3"/>
    <property type="match status" value="1"/>
</dbReference>
<dbReference type="EMBL" id="BFEA01000669">
    <property type="protein sequence ID" value="GBG88386.1"/>
    <property type="molecule type" value="Genomic_DNA"/>
</dbReference>
<gene>
    <name evidence="9" type="ORF">CBR_g47085</name>
</gene>
<name>A0A388M1G8_CHABU</name>
<evidence type="ECO:0000313" key="10">
    <source>
        <dbReference type="Proteomes" id="UP000265515"/>
    </source>
</evidence>
<evidence type="ECO:0000256" key="4">
    <source>
        <dbReference type="ARBA" id="ARBA00022759"/>
    </source>
</evidence>
<keyword evidence="3" id="KW-0540">Nuclease</keyword>
<dbReference type="InterPro" id="IPR043502">
    <property type="entry name" value="DNA/RNA_pol_sf"/>
</dbReference>
<feature type="compositionally biased region" description="Basic and acidic residues" evidence="7">
    <location>
        <begin position="613"/>
        <end position="644"/>
    </location>
</feature>
<evidence type="ECO:0000256" key="7">
    <source>
        <dbReference type="SAM" id="MobiDB-lite"/>
    </source>
</evidence>
<evidence type="ECO:0000256" key="3">
    <source>
        <dbReference type="ARBA" id="ARBA00022722"/>
    </source>
</evidence>
<proteinExistence type="predicted"/>
<dbReference type="InterPro" id="IPR043128">
    <property type="entry name" value="Rev_trsase/Diguanyl_cyclase"/>
</dbReference>
<keyword evidence="5" id="KW-0378">Hydrolase</keyword>
<dbReference type="SUPFAM" id="SSF56672">
    <property type="entry name" value="DNA/RNA polymerases"/>
    <property type="match status" value="1"/>
</dbReference>
<keyword evidence="1" id="KW-0808">Transferase</keyword>
<evidence type="ECO:0000256" key="2">
    <source>
        <dbReference type="ARBA" id="ARBA00022695"/>
    </source>
</evidence>
<keyword evidence="2" id="KW-0548">Nucleotidyltransferase</keyword>
<dbReference type="GO" id="GO:0004519">
    <property type="term" value="F:endonuclease activity"/>
    <property type="evidence" value="ECO:0007669"/>
    <property type="project" value="UniProtKB-KW"/>
</dbReference>
<dbReference type="Gene3D" id="3.30.70.270">
    <property type="match status" value="2"/>
</dbReference>
<dbReference type="FunFam" id="3.30.70.270:FF:000020">
    <property type="entry name" value="Transposon Tf2-6 polyprotein-like Protein"/>
    <property type="match status" value="1"/>
</dbReference>
<dbReference type="PANTHER" id="PTHR37984:SF5">
    <property type="entry name" value="PROTEIN NYNRIN-LIKE"/>
    <property type="match status" value="1"/>
</dbReference>
<dbReference type="AlphaFoldDB" id="A0A388M1G8"/>
<dbReference type="InterPro" id="IPR050951">
    <property type="entry name" value="Retrovirus_Pol_polyprotein"/>
</dbReference>
<protein>
    <recommendedName>
        <fullName evidence="8">Reverse transcriptase domain-containing protein</fullName>
    </recommendedName>
</protein>
<keyword evidence="10" id="KW-1185">Reference proteome</keyword>
<feature type="region of interest" description="Disordered" evidence="7">
    <location>
        <begin position="525"/>
        <end position="678"/>
    </location>
</feature>
<comment type="caution">
    <text evidence="9">The sequence shown here is derived from an EMBL/GenBank/DDBJ whole genome shotgun (WGS) entry which is preliminary data.</text>
</comment>